<evidence type="ECO:0000256" key="1">
    <source>
        <dbReference type="SAM" id="Coils"/>
    </source>
</evidence>
<feature type="compositionally biased region" description="Basic and acidic residues" evidence="2">
    <location>
        <begin position="170"/>
        <end position="188"/>
    </location>
</feature>
<feature type="region of interest" description="Disordered" evidence="2">
    <location>
        <begin position="1"/>
        <end position="27"/>
    </location>
</feature>
<name>A0ABQ0G2A3_9PEZI</name>
<evidence type="ECO:0000256" key="2">
    <source>
        <dbReference type="SAM" id="MobiDB-lite"/>
    </source>
</evidence>
<accession>A0ABQ0G2A3</accession>
<evidence type="ECO:0000313" key="4">
    <source>
        <dbReference type="Proteomes" id="UP001628179"/>
    </source>
</evidence>
<reference evidence="3 4" key="1">
    <citation type="submission" date="2024-09" db="EMBL/GenBank/DDBJ databases">
        <title>Itraconazole resistance in Madurella fahalii resulting from another homologue of gene encoding cytochrome P450 14-alpha sterol demethylase (CYP51).</title>
        <authorList>
            <person name="Yoshioka I."/>
            <person name="Fahal A.H."/>
            <person name="Kaneko S."/>
            <person name="Yaguchi T."/>
        </authorList>
    </citation>
    <scope>NUCLEOTIDE SEQUENCE [LARGE SCALE GENOMIC DNA]</scope>
    <source>
        <strain evidence="3 4">IFM 68171</strain>
    </source>
</reference>
<sequence length="473" mass="52300">MFQNDDGSSNASVSMSTGLSGPDVDPAEFQSQLKTLQTDMDCVKVKGDETEQRINSLEREIRGRLEKLEEAVVKVERLEATLERVDRLHTHFNLIQDLEGKLAMRVEVLEEDFKKMYDAVFPTSLGQSLDPGASGKTDTLGSTNNNIPRLAANDPALVDDLTNNSPSDAGLEHHNSGDDPKPTEDSKPKHQPPTINGPATPLCLGGGEPDIPDGEIEELFMSLESKIQALVQRHFEFNVDKTTAASIAKSHWSSGFPSDDWENSESPPKLAWFRSLVANLIHAELFAKPFFGCGDEAIEGGLAGFERLMAGDGQSTIDETHREDMTIWRTLTVKIMGRLLFREQPKGSRKPEPHRRLADKIYQEFSAVIRQGPKTIKVLSQVCSKAIECAFAVRKSRSTYLWLQPIPLRRAGGAEIEICNKRLRGTGPIASSETYDVVFIVFGPVVKDDAEVEEDGKTFSDRIILRKALVVVA</sequence>
<dbReference type="RefSeq" id="XP_070913610.1">
    <property type="nucleotide sequence ID" value="XM_071057509.1"/>
</dbReference>
<organism evidence="3 4">
    <name type="scientific">Madurella fahalii</name>
    <dbReference type="NCBI Taxonomy" id="1157608"/>
    <lineage>
        <taxon>Eukaryota</taxon>
        <taxon>Fungi</taxon>
        <taxon>Dikarya</taxon>
        <taxon>Ascomycota</taxon>
        <taxon>Pezizomycotina</taxon>
        <taxon>Sordariomycetes</taxon>
        <taxon>Sordariomycetidae</taxon>
        <taxon>Sordariales</taxon>
        <taxon>Sordariales incertae sedis</taxon>
        <taxon>Madurella</taxon>
    </lineage>
</organism>
<proteinExistence type="predicted"/>
<evidence type="ECO:0000313" key="3">
    <source>
        <dbReference type="EMBL" id="GAB1311877.1"/>
    </source>
</evidence>
<feature type="compositionally biased region" description="Polar residues" evidence="2">
    <location>
        <begin position="136"/>
        <end position="147"/>
    </location>
</feature>
<feature type="region of interest" description="Disordered" evidence="2">
    <location>
        <begin position="124"/>
        <end position="207"/>
    </location>
</feature>
<keyword evidence="4" id="KW-1185">Reference proteome</keyword>
<comment type="caution">
    <text evidence="3">The sequence shown here is derived from an EMBL/GenBank/DDBJ whole genome shotgun (WGS) entry which is preliminary data.</text>
</comment>
<protein>
    <submittedName>
        <fullName evidence="3">Uncharacterized protein</fullName>
    </submittedName>
</protein>
<dbReference type="EMBL" id="BAAFSV010000001">
    <property type="protein sequence ID" value="GAB1311877.1"/>
    <property type="molecule type" value="Genomic_DNA"/>
</dbReference>
<dbReference type="GeneID" id="98172832"/>
<keyword evidence="1" id="KW-0175">Coiled coil</keyword>
<feature type="coiled-coil region" evidence="1">
    <location>
        <begin position="40"/>
        <end position="88"/>
    </location>
</feature>
<dbReference type="Proteomes" id="UP001628179">
    <property type="component" value="Unassembled WGS sequence"/>
</dbReference>
<gene>
    <name evidence="3" type="ORF">MFIFM68171_02087</name>
</gene>
<feature type="compositionally biased region" description="Polar residues" evidence="2">
    <location>
        <begin position="1"/>
        <end position="19"/>
    </location>
</feature>